<sequence length="198" mass="22052">MLKYSAFLFLLVSFTACGPRISTAKQDGVNLSRFNTFAYLPNTDIEVPKKNYGDEDVNTLVIKTINANLQDAGYTINTNNPDLLVLVSTKIDFDNATTANPVYASYPYVSGVSTVSPYYSNYYYTGFASYGDIAGYDTDSYSYKEGTVIVNLVNRKTKESVWKGATSESLYNENQADAIAQLVNEIFQKYPLVEKSKK</sequence>
<feature type="domain" description="DUF4136" evidence="1">
    <location>
        <begin position="23"/>
        <end position="191"/>
    </location>
</feature>
<name>A0A0F8WH81_9ZZZZ</name>
<dbReference type="Gene3D" id="3.30.160.670">
    <property type="match status" value="1"/>
</dbReference>
<gene>
    <name evidence="2" type="ORF">LCGC14_3066550</name>
</gene>
<organism evidence="2">
    <name type="scientific">marine sediment metagenome</name>
    <dbReference type="NCBI Taxonomy" id="412755"/>
    <lineage>
        <taxon>unclassified sequences</taxon>
        <taxon>metagenomes</taxon>
        <taxon>ecological metagenomes</taxon>
    </lineage>
</organism>
<dbReference type="EMBL" id="LAZR01065094">
    <property type="protein sequence ID" value="KKK56237.1"/>
    <property type="molecule type" value="Genomic_DNA"/>
</dbReference>
<dbReference type="AlphaFoldDB" id="A0A0F8WH81"/>
<accession>A0A0F8WH81</accession>
<dbReference type="PROSITE" id="PS51257">
    <property type="entry name" value="PROKAR_LIPOPROTEIN"/>
    <property type="match status" value="1"/>
</dbReference>
<evidence type="ECO:0000259" key="1">
    <source>
        <dbReference type="Pfam" id="PF13590"/>
    </source>
</evidence>
<protein>
    <recommendedName>
        <fullName evidence="1">DUF4136 domain-containing protein</fullName>
    </recommendedName>
</protein>
<dbReference type="InterPro" id="IPR025411">
    <property type="entry name" value="DUF4136"/>
</dbReference>
<reference evidence="2" key="1">
    <citation type="journal article" date="2015" name="Nature">
        <title>Complex archaea that bridge the gap between prokaryotes and eukaryotes.</title>
        <authorList>
            <person name="Spang A."/>
            <person name="Saw J.H."/>
            <person name="Jorgensen S.L."/>
            <person name="Zaremba-Niedzwiedzka K."/>
            <person name="Martijn J."/>
            <person name="Lind A.E."/>
            <person name="van Eijk R."/>
            <person name="Schleper C."/>
            <person name="Guy L."/>
            <person name="Ettema T.J."/>
        </authorList>
    </citation>
    <scope>NUCLEOTIDE SEQUENCE</scope>
</reference>
<dbReference type="Pfam" id="PF13590">
    <property type="entry name" value="DUF4136"/>
    <property type="match status" value="1"/>
</dbReference>
<comment type="caution">
    <text evidence="2">The sequence shown here is derived from an EMBL/GenBank/DDBJ whole genome shotgun (WGS) entry which is preliminary data.</text>
</comment>
<proteinExistence type="predicted"/>
<evidence type="ECO:0000313" key="2">
    <source>
        <dbReference type="EMBL" id="KKK56237.1"/>
    </source>
</evidence>